<evidence type="ECO:0000313" key="2">
    <source>
        <dbReference type="EMBL" id="GGK94630.1"/>
    </source>
</evidence>
<organism evidence="2 3">
    <name type="scientific">Streptomyces flaveus</name>
    <dbReference type="NCBI Taxonomy" id="66370"/>
    <lineage>
        <taxon>Bacteria</taxon>
        <taxon>Bacillati</taxon>
        <taxon>Actinomycetota</taxon>
        <taxon>Actinomycetes</taxon>
        <taxon>Kitasatosporales</taxon>
        <taxon>Streptomycetaceae</taxon>
        <taxon>Streptomyces</taxon>
        <taxon>Streptomyces aurantiacus group</taxon>
    </lineage>
</organism>
<sequence length="211" mass="22052">MTDFGGSQGSRRQRRSRLADYADMAGPPRSADTAGGRPQAAALSPTASPTSPVAPGPNAEAQVSTAPTEAGIREVSDEEIAARLREFTAALETFRDTAVLVPLRGDGWLTADTSGVRWFLAFSDETALARYALARGEGGEEWPYETVLGARLLDTAVPEVGVPCGVALDAADGPEYAVLFPPVAGIVPDAFAVDRGFTGRADVADEEGSER</sequence>
<dbReference type="Proteomes" id="UP000637788">
    <property type="component" value="Unassembled WGS sequence"/>
</dbReference>
<proteinExistence type="predicted"/>
<reference evidence="2" key="2">
    <citation type="submission" date="2020-09" db="EMBL/GenBank/DDBJ databases">
        <authorList>
            <person name="Sun Q."/>
            <person name="Ohkuma M."/>
        </authorList>
    </citation>
    <scope>NUCLEOTIDE SEQUENCE</scope>
    <source>
        <strain evidence="2">JCM 3035</strain>
    </source>
</reference>
<name>A0A917VKX8_9ACTN</name>
<feature type="compositionally biased region" description="Low complexity" evidence="1">
    <location>
        <begin position="38"/>
        <end position="53"/>
    </location>
</feature>
<gene>
    <name evidence="2" type="ORF">GCM10010094_64510</name>
</gene>
<dbReference type="AlphaFoldDB" id="A0A917VKX8"/>
<accession>A0A917VKX8</accession>
<keyword evidence="3" id="KW-1185">Reference proteome</keyword>
<evidence type="ECO:0000256" key="1">
    <source>
        <dbReference type="SAM" id="MobiDB-lite"/>
    </source>
</evidence>
<evidence type="ECO:0008006" key="4">
    <source>
        <dbReference type="Google" id="ProtNLM"/>
    </source>
</evidence>
<evidence type="ECO:0000313" key="3">
    <source>
        <dbReference type="Proteomes" id="UP000637788"/>
    </source>
</evidence>
<protein>
    <recommendedName>
        <fullName evidence="4">SseB protein N-terminal domain-containing protein</fullName>
    </recommendedName>
</protein>
<dbReference type="EMBL" id="BMPQ01000021">
    <property type="protein sequence ID" value="GGK94630.1"/>
    <property type="molecule type" value="Genomic_DNA"/>
</dbReference>
<feature type="region of interest" description="Disordered" evidence="1">
    <location>
        <begin position="1"/>
        <end position="70"/>
    </location>
</feature>
<dbReference type="RefSeq" id="WP_246568339.1">
    <property type="nucleotide sequence ID" value="NZ_BMPQ01000021.1"/>
</dbReference>
<reference evidence="2" key="1">
    <citation type="journal article" date="2014" name="Int. J. Syst. Evol. Microbiol.">
        <title>Complete genome sequence of Corynebacterium casei LMG S-19264T (=DSM 44701T), isolated from a smear-ripened cheese.</title>
        <authorList>
            <consortium name="US DOE Joint Genome Institute (JGI-PGF)"/>
            <person name="Walter F."/>
            <person name="Albersmeier A."/>
            <person name="Kalinowski J."/>
            <person name="Ruckert C."/>
        </authorList>
    </citation>
    <scope>NUCLEOTIDE SEQUENCE</scope>
    <source>
        <strain evidence="2">JCM 3035</strain>
    </source>
</reference>
<comment type="caution">
    <text evidence="2">The sequence shown here is derived from an EMBL/GenBank/DDBJ whole genome shotgun (WGS) entry which is preliminary data.</text>
</comment>